<keyword evidence="1" id="KW-0862">Zinc</keyword>
<dbReference type="InterPro" id="IPR001841">
    <property type="entry name" value="Znf_RING"/>
</dbReference>
<dbReference type="Gene3D" id="3.30.40.10">
    <property type="entry name" value="Zinc/RING finger domain, C3HC4 (zinc finger)"/>
    <property type="match status" value="1"/>
</dbReference>
<feature type="domain" description="SWIM-type" evidence="3">
    <location>
        <begin position="165"/>
        <end position="195"/>
    </location>
</feature>
<organism evidence="4 5">
    <name type="scientific">Psophocarpus tetragonolobus</name>
    <name type="common">Winged bean</name>
    <name type="synonym">Dolichos tetragonolobus</name>
    <dbReference type="NCBI Taxonomy" id="3891"/>
    <lineage>
        <taxon>Eukaryota</taxon>
        <taxon>Viridiplantae</taxon>
        <taxon>Streptophyta</taxon>
        <taxon>Embryophyta</taxon>
        <taxon>Tracheophyta</taxon>
        <taxon>Spermatophyta</taxon>
        <taxon>Magnoliopsida</taxon>
        <taxon>eudicotyledons</taxon>
        <taxon>Gunneridae</taxon>
        <taxon>Pentapetalae</taxon>
        <taxon>rosids</taxon>
        <taxon>fabids</taxon>
        <taxon>Fabales</taxon>
        <taxon>Fabaceae</taxon>
        <taxon>Papilionoideae</taxon>
        <taxon>50 kb inversion clade</taxon>
        <taxon>NPAAA clade</taxon>
        <taxon>indigoferoid/millettioid clade</taxon>
        <taxon>Phaseoleae</taxon>
        <taxon>Psophocarpus</taxon>
    </lineage>
</organism>
<evidence type="ECO:0008006" key="6">
    <source>
        <dbReference type="Google" id="ProtNLM"/>
    </source>
</evidence>
<evidence type="ECO:0000259" key="2">
    <source>
        <dbReference type="PROSITE" id="PS50089"/>
    </source>
</evidence>
<evidence type="ECO:0000313" key="5">
    <source>
        <dbReference type="Proteomes" id="UP001386955"/>
    </source>
</evidence>
<keyword evidence="1" id="KW-0479">Metal-binding</keyword>
<dbReference type="PROSITE" id="PS50089">
    <property type="entry name" value="ZF_RING_2"/>
    <property type="match status" value="1"/>
</dbReference>
<dbReference type="Proteomes" id="UP001386955">
    <property type="component" value="Unassembled WGS sequence"/>
</dbReference>
<dbReference type="GO" id="GO:0061630">
    <property type="term" value="F:ubiquitin protein ligase activity"/>
    <property type="evidence" value="ECO:0007669"/>
    <property type="project" value="InterPro"/>
</dbReference>
<dbReference type="Pfam" id="PF13639">
    <property type="entry name" value="zf-RING_2"/>
    <property type="match status" value="1"/>
</dbReference>
<dbReference type="EMBL" id="JAYMYS010000001">
    <property type="protein sequence ID" value="KAK7410387.1"/>
    <property type="molecule type" value="Genomic_DNA"/>
</dbReference>
<sequence length="330" mass="37678">MAIKNSLQVGIQNWGIDLHRWRDCDVAIEDPKQNIVTSSIDVAKLWSIDLHPCVLGPPKYCHANFTYYFTHRFWSNPSYAASFKGRDLHPVSSSGNTFASSTTWTLNLRFSYCKHPPMESHSNSNHEPRFKPISDRIVRALRHRLWLLHRSGSSFFIFGATGNVYTVTLSNTPSCSCPDRTRPCKHILFVYIRVLGVSLDDVCLRRRSLRPCQLQRLLGTPSLPEAVAGGTLRQRFHQLFGGPTRQQIEIEVGASCPVCLEEMEKQQNLVACGTCRNPIHEECLMRWKRSSGRRSASCVICRARWRDRVDQHNYLNLSAYVNEDLCTPSL</sequence>
<protein>
    <recommendedName>
        <fullName evidence="6">Mitogen-activated protein kinase kinase kinase 1</fullName>
    </recommendedName>
</protein>
<name>A0AAN9XV17_PSOTE</name>
<keyword evidence="1" id="KW-0863">Zinc-finger</keyword>
<dbReference type="PROSITE" id="PS50966">
    <property type="entry name" value="ZF_SWIM"/>
    <property type="match status" value="1"/>
</dbReference>
<dbReference type="AlphaFoldDB" id="A0AAN9XV17"/>
<proteinExistence type="predicted"/>
<comment type="caution">
    <text evidence="4">The sequence shown here is derived from an EMBL/GenBank/DDBJ whole genome shotgun (WGS) entry which is preliminary data.</text>
</comment>
<dbReference type="InterPro" id="IPR013083">
    <property type="entry name" value="Znf_RING/FYVE/PHD"/>
</dbReference>
<dbReference type="PANTHER" id="PTHR21540:SF0">
    <property type="entry name" value="PHD FAMILY PROTEIN"/>
    <property type="match status" value="1"/>
</dbReference>
<evidence type="ECO:0000259" key="3">
    <source>
        <dbReference type="PROSITE" id="PS50966"/>
    </source>
</evidence>
<evidence type="ECO:0000313" key="4">
    <source>
        <dbReference type="EMBL" id="KAK7410387.1"/>
    </source>
</evidence>
<evidence type="ECO:0000256" key="1">
    <source>
        <dbReference type="PROSITE-ProRule" id="PRU00175"/>
    </source>
</evidence>
<reference evidence="4 5" key="1">
    <citation type="submission" date="2024-01" db="EMBL/GenBank/DDBJ databases">
        <title>The genomes of 5 underutilized Papilionoideae crops provide insights into root nodulation and disease resistanc.</title>
        <authorList>
            <person name="Jiang F."/>
        </authorList>
    </citation>
    <scope>NUCLEOTIDE SEQUENCE [LARGE SCALE GENOMIC DNA]</scope>
    <source>
        <strain evidence="4">DUOXIRENSHENG_FW03</strain>
        <tissue evidence="4">Leaves</tissue>
    </source>
</reference>
<dbReference type="SUPFAM" id="SSF57850">
    <property type="entry name" value="RING/U-box"/>
    <property type="match status" value="1"/>
</dbReference>
<dbReference type="PANTHER" id="PTHR21540">
    <property type="entry name" value="RING FINGER AND SWIM DOMAIN-CONTAINING PROTEIN 2"/>
    <property type="match status" value="1"/>
</dbReference>
<dbReference type="GO" id="GO:0008270">
    <property type="term" value="F:zinc ion binding"/>
    <property type="evidence" value="ECO:0007669"/>
    <property type="project" value="UniProtKB-KW"/>
</dbReference>
<keyword evidence="5" id="KW-1185">Reference proteome</keyword>
<dbReference type="InterPro" id="IPR039903">
    <property type="entry name" value="Zswim2"/>
</dbReference>
<gene>
    <name evidence="4" type="ORF">VNO78_01126</name>
</gene>
<feature type="domain" description="RING-type" evidence="2">
    <location>
        <begin position="256"/>
        <end position="302"/>
    </location>
</feature>
<dbReference type="InterPro" id="IPR007527">
    <property type="entry name" value="Znf_SWIM"/>
</dbReference>
<accession>A0AAN9XV17</accession>
<dbReference type="Pfam" id="PF04434">
    <property type="entry name" value="SWIM"/>
    <property type="match status" value="1"/>
</dbReference>